<evidence type="ECO:0000313" key="1">
    <source>
        <dbReference type="EMBL" id="MFB0846817.1"/>
    </source>
</evidence>
<comment type="caution">
    <text evidence="1">The sequence shown here is derived from an EMBL/GenBank/DDBJ whole genome shotgun (WGS) entry which is preliminary data.</text>
</comment>
<dbReference type="Proteomes" id="UP001575622">
    <property type="component" value="Unassembled WGS sequence"/>
</dbReference>
<accession>A0ABV4VAX6</accession>
<sequence>MVDRIKSVSEKYILNDYADGRYVYYEGSLDDIAKRLADAGVLI</sequence>
<dbReference type="EMBL" id="JBHDLN010000026">
    <property type="protein sequence ID" value="MFB0846817.1"/>
    <property type="molecule type" value="Genomic_DNA"/>
</dbReference>
<protein>
    <submittedName>
        <fullName evidence="1">Uncharacterized protein</fullName>
    </submittedName>
</protein>
<reference evidence="1 2" key="1">
    <citation type="submission" date="2024-09" db="EMBL/GenBank/DDBJ databases">
        <authorList>
            <person name="Makale K.P.P."/>
            <person name="Makhzoum A."/>
            <person name="Rantong G."/>
            <person name="Rahube T.O."/>
        </authorList>
    </citation>
    <scope>NUCLEOTIDE SEQUENCE [LARGE SCALE GENOMIC DNA]</scope>
    <source>
        <strain evidence="1 2">KM_D13</strain>
    </source>
</reference>
<name>A0ABV4VAX6_9BACL</name>
<keyword evidence="2" id="KW-1185">Reference proteome</keyword>
<organism evidence="1 2">
    <name type="scientific">Paenibacillus oleatilyticus</name>
    <dbReference type="NCBI Taxonomy" id="2594886"/>
    <lineage>
        <taxon>Bacteria</taxon>
        <taxon>Bacillati</taxon>
        <taxon>Bacillota</taxon>
        <taxon>Bacilli</taxon>
        <taxon>Bacillales</taxon>
        <taxon>Paenibacillaceae</taxon>
        <taxon>Paenibacillus</taxon>
    </lineage>
</organism>
<gene>
    <name evidence="1" type="ORF">ACEU3E_31995</name>
</gene>
<evidence type="ECO:0000313" key="2">
    <source>
        <dbReference type="Proteomes" id="UP001575622"/>
    </source>
</evidence>
<dbReference type="RefSeq" id="WP_373956741.1">
    <property type="nucleotide sequence ID" value="NZ_JBHDLN010000026.1"/>
</dbReference>
<proteinExistence type="predicted"/>